<dbReference type="EMBL" id="FWXO01000004">
    <property type="protein sequence ID" value="SMC74234.1"/>
    <property type="molecule type" value="Genomic_DNA"/>
</dbReference>
<evidence type="ECO:0008006" key="3">
    <source>
        <dbReference type="Google" id="ProtNLM"/>
    </source>
</evidence>
<proteinExistence type="predicted"/>
<protein>
    <recommendedName>
        <fullName evidence="3">DNA topoisomerase IV</fullName>
    </recommendedName>
</protein>
<evidence type="ECO:0000313" key="1">
    <source>
        <dbReference type="EMBL" id="SMC74234.1"/>
    </source>
</evidence>
<accession>A0A1W2BN01</accession>
<dbReference type="AlphaFoldDB" id="A0A1W2BN01"/>
<reference evidence="1 2" key="1">
    <citation type="submission" date="2017-04" db="EMBL/GenBank/DDBJ databases">
        <authorList>
            <person name="Afonso C.L."/>
            <person name="Miller P.J."/>
            <person name="Scott M.A."/>
            <person name="Spackman E."/>
            <person name="Goraichik I."/>
            <person name="Dimitrov K.M."/>
            <person name="Suarez D.L."/>
            <person name="Swayne D.E."/>
        </authorList>
    </citation>
    <scope>NUCLEOTIDE SEQUENCE [LARGE SCALE GENOMIC DNA]</scope>
    <source>
        <strain evidence="1 2">DSM 21164</strain>
    </source>
</reference>
<gene>
    <name evidence="1" type="ORF">SAMN05660703_2553</name>
</gene>
<sequence length="114" mass="13074">MAILCVLGLTSCYQPERDCASFKTGTFTFEYDVNGEKKRSEFERTDKYSIEHYENKIDTAAVRWLNNCEFILTPSDKQTPIHYKILSTTTNSYTFEYNVVGKSTKSKGTAIKTN</sequence>
<keyword evidence="2" id="KW-1185">Reference proteome</keyword>
<dbReference type="STRING" id="504486.SAMN05660703_2553"/>
<dbReference type="Proteomes" id="UP000192360">
    <property type="component" value="Unassembled WGS sequence"/>
</dbReference>
<evidence type="ECO:0000313" key="2">
    <source>
        <dbReference type="Proteomes" id="UP000192360"/>
    </source>
</evidence>
<name>A0A1W2BN01_9FLAO</name>
<organism evidence="1 2">
    <name type="scientific">Cellulophaga tyrosinoxydans</name>
    <dbReference type="NCBI Taxonomy" id="504486"/>
    <lineage>
        <taxon>Bacteria</taxon>
        <taxon>Pseudomonadati</taxon>
        <taxon>Bacteroidota</taxon>
        <taxon>Flavobacteriia</taxon>
        <taxon>Flavobacteriales</taxon>
        <taxon>Flavobacteriaceae</taxon>
        <taxon>Cellulophaga</taxon>
    </lineage>
</organism>